<dbReference type="NCBIfam" id="TIGR02760">
    <property type="entry name" value="TraI_TIGR"/>
    <property type="match status" value="1"/>
</dbReference>
<dbReference type="CDD" id="cd17933">
    <property type="entry name" value="DEXSc_RecD-like"/>
    <property type="match status" value="1"/>
</dbReference>
<dbReference type="InterPro" id="IPR054558">
    <property type="entry name" value="TraI_hel_assoc_DBD_N"/>
</dbReference>
<dbReference type="EMBL" id="KJ812998">
    <property type="protein sequence ID" value="AIM48525.1"/>
    <property type="molecule type" value="Genomic_DNA"/>
</dbReference>
<organism evidence="7">
    <name type="scientific">Enterobacter cloacae</name>
    <dbReference type="NCBI Taxonomy" id="550"/>
    <lineage>
        <taxon>Bacteria</taxon>
        <taxon>Pseudomonadati</taxon>
        <taxon>Pseudomonadota</taxon>
        <taxon>Gammaproteobacteria</taxon>
        <taxon>Enterobacterales</taxon>
        <taxon>Enterobacteriaceae</taxon>
        <taxon>Enterobacter</taxon>
        <taxon>Enterobacter cloacae complex</taxon>
    </lineage>
</organism>
<proteinExistence type="predicted"/>
<dbReference type="SUPFAM" id="SSF55464">
    <property type="entry name" value="Origin of replication-binding domain, RBD-like"/>
    <property type="match status" value="1"/>
</dbReference>
<feature type="domain" description="TraI 2B/2B-like" evidence="5">
    <location>
        <begin position="631"/>
        <end position="710"/>
    </location>
</feature>
<dbReference type="GO" id="GO:0003678">
    <property type="term" value="F:DNA helicase activity"/>
    <property type="evidence" value="ECO:0007669"/>
    <property type="project" value="InterPro"/>
</dbReference>
<accession>A0A0F1EVP5</accession>
<feature type="region of interest" description="Disordered" evidence="1">
    <location>
        <begin position="1660"/>
        <end position="1746"/>
    </location>
</feature>
<dbReference type="InterPro" id="IPR040668">
    <property type="entry name" value="TraI_2B"/>
</dbReference>
<feature type="compositionally biased region" description="Basic and acidic residues" evidence="1">
    <location>
        <begin position="1720"/>
        <end position="1746"/>
    </location>
</feature>
<dbReference type="Pfam" id="PF18340">
    <property type="entry name" value="TraI_2B"/>
    <property type="match status" value="1"/>
</dbReference>
<dbReference type="InterPro" id="IPR009767">
    <property type="entry name" value="DNA_helicase_TraI_C"/>
</dbReference>
<dbReference type="InterPro" id="IPR014862">
    <property type="entry name" value="TrwC"/>
</dbReference>
<dbReference type="Gene3D" id="6.10.250.110">
    <property type="match status" value="1"/>
</dbReference>
<dbReference type="InterPro" id="IPR014059">
    <property type="entry name" value="TraI/TrwC_relax"/>
</dbReference>
<dbReference type="RefSeq" id="WP_016479978.1">
    <property type="nucleotide sequence ID" value="NZ_CP135500.1"/>
</dbReference>
<feature type="domain" description="TraI helicase-associated ssDBD N-terminal" evidence="6">
    <location>
        <begin position="436"/>
        <end position="534"/>
    </location>
</feature>
<dbReference type="InterPro" id="IPR027417">
    <property type="entry name" value="P-loop_NTPase"/>
</dbReference>
<feature type="domain" description="TraI N-terminal subdomain" evidence="4">
    <location>
        <begin position="573"/>
        <end position="624"/>
    </location>
</feature>
<evidence type="ECO:0000313" key="8">
    <source>
        <dbReference type="EMBL" id="AKN19800.1"/>
    </source>
</evidence>
<evidence type="ECO:0000259" key="2">
    <source>
        <dbReference type="Pfam" id="PF07057"/>
    </source>
</evidence>
<evidence type="ECO:0000259" key="5">
    <source>
        <dbReference type="Pfam" id="PF18340"/>
    </source>
</evidence>
<feature type="domain" description="DNA helicase TraI type C-terminal" evidence="2">
    <location>
        <begin position="1461"/>
        <end position="1617"/>
    </location>
</feature>
<dbReference type="Pfam" id="PF22232">
    <property type="entry name" value="TraI_hel_assoc_N"/>
    <property type="match status" value="1"/>
</dbReference>
<dbReference type="Pfam" id="PF18272">
    <property type="entry name" value="ssDNA_TraI_N"/>
    <property type="match status" value="1"/>
</dbReference>
<dbReference type="InterPro" id="IPR014129">
    <property type="entry name" value="Conjug_relaxase_TraI"/>
</dbReference>
<dbReference type="Gene3D" id="6.10.140.290">
    <property type="match status" value="1"/>
</dbReference>
<dbReference type="Pfam" id="PF13604">
    <property type="entry name" value="AAA_30"/>
    <property type="match status" value="1"/>
</dbReference>
<dbReference type="NCBIfam" id="NF041492">
    <property type="entry name" value="MobF"/>
    <property type="match status" value="1"/>
</dbReference>
<geneLocation type="plasmid" evidence="7">
    <name>pNDM-Ec1GN574</name>
</geneLocation>
<dbReference type="CDD" id="cd18809">
    <property type="entry name" value="SF1_C_RecD"/>
    <property type="match status" value="1"/>
</dbReference>
<dbReference type="GO" id="GO:0005524">
    <property type="term" value="F:ATP binding"/>
    <property type="evidence" value="ECO:0007669"/>
    <property type="project" value="InterPro"/>
</dbReference>
<keyword evidence="7" id="KW-0614">Plasmid</keyword>
<reference evidence="8" key="2">
    <citation type="journal article" date="2015" name="Antimicrob. Agents Chemother.">
        <title>Characterization of an Enterobacter cloacae Strain Producing both KPC and NDM Carbapenemases by Whole-Genome Sequencing.</title>
        <authorList>
            <person name="Wu W."/>
            <person name="Feng Y."/>
            <person name="Carattoli A."/>
            <person name="Zong Z."/>
        </authorList>
    </citation>
    <scope>NUCLEOTIDE SEQUENCE</scope>
    <source>
        <strain evidence="8">WCHECl-14653</strain>
        <plasmid evidence="8">pNDM1_EC14653</plasmid>
    </source>
</reference>
<feature type="domain" description="TrwC relaxase" evidence="3">
    <location>
        <begin position="11"/>
        <end position="283"/>
    </location>
</feature>
<dbReference type="SUPFAM" id="SSF52540">
    <property type="entry name" value="P-loop containing nucleoside triphosphate hydrolases"/>
    <property type="match status" value="2"/>
</dbReference>
<dbReference type="Pfam" id="PF08751">
    <property type="entry name" value="TrwC"/>
    <property type="match status" value="1"/>
</dbReference>
<dbReference type="InterPro" id="IPR040987">
    <property type="entry name" value="TraI_N"/>
</dbReference>
<feature type="compositionally biased region" description="Basic and acidic residues" evidence="1">
    <location>
        <begin position="1679"/>
        <end position="1692"/>
    </location>
</feature>
<dbReference type="Gene3D" id="3.40.50.300">
    <property type="entry name" value="P-loop containing nucleotide triphosphate hydrolases"/>
    <property type="match status" value="1"/>
</dbReference>
<evidence type="ECO:0000259" key="6">
    <source>
        <dbReference type="Pfam" id="PF22232"/>
    </source>
</evidence>
<evidence type="ECO:0000313" key="7">
    <source>
        <dbReference type="EMBL" id="AIM48525.1"/>
    </source>
</evidence>
<evidence type="ECO:0000259" key="3">
    <source>
        <dbReference type="Pfam" id="PF08751"/>
    </source>
</evidence>
<dbReference type="NCBIfam" id="NF010263">
    <property type="entry name" value="PRK13709.1"/>
    <property type="match status" value="1"/>
</dbReference>
<protein>
    <submittedName>
        <fullName evidence="7">IncF plasmid conjugative transfer DNA-nicking and unwinding protein TraI</fullName>
    </submittedName>
    <submittedName>
        <fullName evidence="8">Multifunctional conjugation protein TraI</fullName>
    </submittedName>
</protein>
<dbReference type="GO" id="GO:0016818">
    <property type="term" value="F:hydrolase activity, acting on acid anhydrides, in phosphorus-containing anhydrides"/>
    <property type="evidence" value="ECO:0007669"/>
    <property type="project" value="InterPro"/>
</dbReference>
<feature type="compositionally biased region" description="Basic and acidic residues" evidence="1">
    <location>
        <begin position="1660"/>
        <end position="1670"/>
    </location>
</feature>
<gene>
    <name evidence="8" type="primary">traI</name>
    <name evidence="8" type="ORF">pNDM1_EC14653_00097</name>
</gene>
<evidence type="ECO:0000259" key="4">
    <source>
        <dbReference type="Pfam" id="PF18272"/>
    </source>
</evidence>
<dbReference type="NCBIfam" id="TIGR02686">
    <property type="entry name" value="relax_trwC"/>
    <property type="match status" value="1"/>
</dbReference>
<dbReference type="GO" id="GO:0003677">
    <property type="term" value="F:DNA binding"/>
    <property type="evidence" value="ECO:0007669"/>
    <property type="project" value="InterPro"/>
</dbReference>
<reference evidence="7" key="1">
    <citation type="journal article" date="2015" name="Antimicrob. Agents Chemother.">
        <title>Characterization of multiple NDM-1-producing Enterobacteriaceae isolates from the same patient.</title>
        <authorList>
            <person name="Tijet N."/>
            <person name="Richardson D."/>
            <person name="MacMullin G."/>
            <person name="Patel S.N."/>
            <person name="Melano R.G."/>
        </authorList>
    </citation>
    <scope>NUCLEOTIDE SEQUENCE</scope>
    <source>
        <strain evidence="7">GN574</strain>
        <plasmid evidence="7">pNDM-Ec1GN574</plasmid>
    </source>
</reference>
<dbReference type="EMBL" id="KP868647">
    <property type="protein sequence ID" value="AKN19800.1"/>
    <property type="molecule type" value="Genomic_DNA"/>
</dbReference>
<sequence length="1746" mass="189285">MMSIGSVKSAGSAGNYYTDKDNYYVIGSMGERWAGKGAEALGLSGGVDQKVFTKVLEGRLPDGSDLSRTQDGANKHRPGYDFTFSAPKSVSVMAMLGDDKRLIEAHNRAVETAIKQIEAMASTRVMTEGRSETQLTGNLVMALFNHDTSRDQEPQLHTHAVVANATQHGDEWRTLSSDKVGKTGFIENIYANQIAFGRLYRAALKDDVAAMGYETETVGKHGMWELKGVPTEPYSSRSRTISEAVGDDASLKSRDVAALDTRQSKQKVDPEQRMAEWMQTLKETGFDIKAYREAADLRVVQGNIPATTPEAIDINSSVGQAIAMLSDRRARFTYSELLATTLGQLPARSGMVEMARDGIDAAIKNEQLIPLDKEKGLFTSNIHVLDELSVSAMTRDLQRTGQADIFPDKSVPRSRSYSDAVSVLAQDRPPVAIISGQGGAAGQRERVAELTMMAREQGRDVQIIAADRRSRSALMQDERLSGEHITDRRGLTEGMAFTPGSTLIVDQGEKLTLKETLTLLDGALRHNVQLLIADSGQRTGTGSALTVMKEAGVSTLAWQGGEKTQVSVISEPDRRQRYDRLAADFARSVRAGEHSVAQVTGPREQAVLAGVVREALKAEKVLGEREVSITTLEPVWLDSRHQQVRDHYREGMVMERWNAEERSRERFVIDRVTGRNNSLTLRNAQGETRVTRLSELNSSWSLYRTGTLQVAEGDRLAVLGQAQGTRLRGGDTVTVKALGEAGLVVSLPGRKADVVLPAGDSPFTAAKVVQGWVESPGRSVSDSATVFASLSQRELDNTTLNKLALSGRAVRLYSAQTAQKTTEKLSRQSAWSVVSEQIKDAAGHDRLDDALAHQKAGLHTPEQQAIHLAIPVLEGNGLAFTKPQLMAAAKEFEQDSLSLQAIEKEADRQVRSGDLLSVPVSPGNGLQLLVSRQSYNAEKSIIRHVLEGKEAVTPLMDKVPDAQLAGLTDGQRNATRMILESPDRFTLVQGYAGVGKTTQFRAVMSAIGTLPEREQPRVIGVAPTHRAVSEMRDAGVPETQTLAAFIHDTQQQLRGGERTDFSNVLFLVDESSMVGNADMAKAYSLIAGGGGRAVSSGDTDQLQSIAPGQPFRLLQKRSAIDVAVMQEIVRQTPELKPAVYSLISRDIGSALTTIESVAPAQVPRRADAWQPDSSVMEFSREREEAIAKAVAAGDLMPGGQPATLLEAIVKDYTGRTSEAQAQTIVITALNADRRQVNAMIHDARQGAGEVGEKEVTLPVLTPANIRDGELRRMATWEASRDSLVLLDSTYYSIEALDGEAHLVMLKDAQGNTRSLSPAQAATEGVTLYRQDTITVSEGDRMRFSKSDNERGFVANSVWSVSEIKGDSVTLSDGKQTRTLTPSAEQAEQHIDLAYAVTVEGSQGASEPFSISLQGTDGGRKRMVSFESAYVALSRMKQHAQVYTDNRDKWAAAMEKSQAKSTAHDILEPRGDRAVANAARLTATAKALGEVPAGRAALRQAGLQPEGSMAKYISPGRKYPQPHVALPAFDRNGRKAGVWLSALTSGDGQLKGLAGEGRVMGSGDAAFAGLQASRNGESLLARDMEEGVRLARENPQSGVVVRLEGEARPWNPGAITGGRVWADGLPDATGTQPAETVPPEVLAQQAREAEVQRELDKRAEEAVREMARSGDRPAGGADVAVRDVVRDMDRIKETPASPLTLPDAPEERRRDEAVSQVVRESVQRDRLQQMERETVRDLEREKTLGGD</sequence>
<evidence type="ECO:0000256" key="1">
    <source>
        <dbReference type="SAM" id="MobiDB-lite"/>
    </source>
</evidence>
<dbReference type="Pfam" id="PF07057">
    <property type="entry name" value="TraI_C"/>
    <property type="match status" value="1"/>
</dbReference>
<name>A0A0F1EVP5_ENTCL</name>
<geneLocation type="plasmid" evidence="8">
    <name>pNDM1_EC14653</name>
</geneLocation>